<comment type="function">
    <text evidence="4">The A chain is responsible for inhibiting protein synthesis through the catalytic inactivation of 60S ribosomal subunits by removing adenine from position 4,324 of 28S rRNA. The B chain binds to cell receptors and probably facilitates the entry into the cell of the A chain; B chains are also responsible for cell agglutination (lectin activity).</text>
</comment>
<comment type="catalytic activity">
    <reaction evidence="4">
        <text>Endohydrolysis of the N-glycosidic bond at one specific adenosine on the 28S rRNA.</text>
        <dbReference type="EC" id="3.2.2.22"/>
    </reaction>
</comment>
<feature type="domain" description="Ricin B lectin" evidence="6">
    <location>
        <begin position="296"/>
        <end position="418"/>
    </location>
</feature>
<dbReference type="SUPFAM" id="SSF50370">
    <property type="entry name" value="Ricin B-like lectins"/>
    <property type="match status" value="2"/>
</dbReference>
<keyword evidence="2" id="KW-1015">Disulfide bond</keyword>
<feature type="signal peptide" evidence="5">
    <location>
        <begin position="1"/>
        <end position="24"/>
    </location>
</feature>
<feature type="chain" id="PRO_5043912419" description="Ribosome-inactivating protein" evidence="5">
    <location>
        <begin position="25"/>
        <end position="542"/>
    </location>
</feature>
<dbReference type="InterPro" id="IPR017989">
    <property type="entry name" value="Ribosome_inactivat_1/2"/>
</dbReference>
<dbReference type="AlphaFoldDB" id="A0AAW1XVP2"/>
<protein>
    <recommendedName>
        <fullName evidence="4">Ribosome-inactivating protein</fullName>
    </recommendedName>
    <component>
        <recommendedName>
            <fullName evidence="4">Ribosome-inactivating protein chain A</fullName>
        </recommendedName>
        <alternativeName>
            <fullName evidence="4">rRNA N-glycosidase</fullName>
            <ecNumber evidence="4">3.2.2.22</ecNumber>
        </alternativeName>
    </component>
    <component>
        <recommendedName>
            <fullName evidence="4">Ribosome-inactivating protein chain B</fullName>
        </recommendedName>
    </component>
</protein>
<dbReference type="PROSITE" id="PS50231">
    <property type="entry name" value="RICIN_B_LECTIN"/>
    <property type="match status" value="2"/>
</dbReference>
<evidence type="ECO:0000256" key="4">
    <source>
        <dbReference type="RuleBase" id="RU004915"/>
    </source>
</evidence>
<dbReference type="Pfam" id="PF00652">
    <property type="entry name" value="Ricin_B_lectin"/>
    <property type="match status" value="2"/>
</dbReference>
<keyword evidence="4" id="KW-0611">Plant defense</keyword>
<comment type="similarity">
    <text evidence="1">In the N-terminal section; belongs to the ribosome-inactivating protein family. Type 2 RIP subfamily.</text>
</comment>
<evidence type="ECO:0000256" key="3">
    <source>
        <dbReference type="ARBA" id="ARBA00023180"/>
    </source>
</evidence>
<keyword evidence="3" id="KW-0325">Glycoprotein</keyword>
<dbReference type="GO" id="GO:0006952">
    <property type="term" value="P:defense response"/>
    <property type="evidence" value="ECO:0007669"/>
    <property type="project" value="UniProtKB-KW"/>
</dbReference>
<comment type="similarity">
    <text evidence="4">Belongs to the ribosome-inactivating protein family.</text>
</comment>
<dbReference type="Gene3D" id="3.40.420.10">
    <property type="entry name" value="Ricin (A subunit), domain 1"/>
    <property type="match status" value="1"/>
</dbReference>
<dbReference type="SMART" id="SM00458">
    <property type="entry name" value="RICIN"/>
    <property type="match status" value="2"/>
</dbReference>
<feature type="domain" description="Ricin B lectin" evidence="6">
    <location>
        <begin position="422"/>
        <end position="541"/>
    </location>
</feature>
<accession>A0AAW1XVP2</accession>
<dbReference type="InterPro" id="IPR036041">
    <property type="entry name" value="Ribosome-inact_prot_sf"/>
</dbReference>
<dbReference type="PANTHER" id="PTHR33453">
    <property type="match status" value="1"/>
</dbReference>
<sequence>MSSVLASLCIVLAICLGIVHIAEANTSFSTVVATSDTYRDFITTLRSNLTAKGTIMYDIPVLRESVPDSEPYERFVLVDLSNTNDTITIAVDVVTLQVAGFSIGEYSYFLADAHPAALNYLFNDTTPLPKLRFGGSFSDLELAANQSREEITKGIIPLQEAITTLFDTTTDHASKAASLIVIIEMVVEAAKFKWIEQRFRDCIQIKCDLITGPTMLILEEKWSDLSFEIQSSYNGLFRTTIELVNRTLGPWPVSSAWSNVAVGVAIQLFQCSPKSILRMPVDQPDLYDSTLCAPVASTTRISSANGLCVGVKNGSGSDRNAVQLWQCGEQSSQRWTFETDGTIHSLGKCLAINDGSNFVIVTNCTTATSSSTKWVLSSDGTISNPSSGLVLTAPTSAAGTNLKVETNAITPLQGWTVGENVNARVCIIKGYGNECWTGVNGSIVGLEGCIVSKNDEQYWAFYNDGTIRLDSDRSLCVNSEGHESGAIITLVQCRGNWSSQRWVFKTDGTVLNPYTNLVIDGIEQFVLSKSNGNITQQFLPYF</sequence>
<evidence type="ECO:0000313" key="8">
    <source>
        <dbReference type="Proteomes" id="UP001457282"/>
    </source>
</evidence>
<evidence type="ECO:0000256" key="1">
    <source>
        <dbReference type="ARBA" id="ARBA00010414"/>
    </source>
</evidence>
<dbReference type="InterPro" id="IPR000772">
    <property type="entry name" value="Ricin_B_lectin"/>
</dbReference>
<keyword evidence="4" id="KW-0378">Hydrolase</keyword>
<comment type="subunit">
    <text evidence="4">Might form dimers or tetramers of disulfide-linked A and B chains.</text>
</comment>
<dbReference type="InterPro" id="IPR016139">
    <property type="entry name" value="Ribosome_inactivat_prot_sub2"/>
</dbReference>
<organism evidence="7 8">
    <name type="scientific">Rubus argutus</name>
    <name type="common">Southern blackberry</name>
    <dbReference type="NCBI Taxonomy" id="59490"/>
    <lineage>
        <taxon>Eukaryota</taxon>
        <taxon>Viridiplantae</taxon>
        <taxon>Streptophyta</taxon>
        <taxon>Embryophyta</taxon>
        <taxon>Tracheophyta</taxon>
        <taxon>Spermatophyta</taxon>
        <taxon>Magnoliopsida</taxon>
        <taxon>eudicotyledons</taxon>
        <taxon>Gunneridae</taxon>
        <taxon>Pentapetalae</taxon>
        <taxon>rosids</taxon>
        <taxon>fabids</taxon>
        <taxon>Rosales</taxon>
        <taxon>Rosaceae</taxon>
        <taxon>Rosoideae</taxon>
        <taxon>Rosoideae incertae sedis</taxon>
        <taxon>Rubus</taxon>
    </lineage>
</organism>
<keyword evidence="4" id="KW-0652">Protein synthesis inhibitor</keyword>
<dbReference type="Gene3D" id="4.10.470.10">
    <property type="entry name" value="Ricin (A Subunit), domain 2"/>
    <property type="match status" value="1"/>
</dbReference>
<evidence type="ECO:0000256" key="2">
    <source>
        <dbReference type="ARBA" id="ARBA00023157"/>
    </source>
</evidence>
<name>A0AAW1XVP2_RUBAR</name>
<evidence type="ECO:0000313" key="7">
    <source>
        <dbReference type="EMBL" id="KAK9941041.1"/>
    </source>
</evidence>
<dbReference type="GO" id="GO:0017148">
    <property type="term" value="P:negative regulation of translation"/>
    <property type="evidence" value="ECO:0007669"/>
    <property type="project" value="UniProtKB-KW"/>
</dbReference>
<dbReference type="InterPro" id="IPR001574">
    <property type="entry name" value="Ribosome_inactivat_prot"/>
</dbReference>
<proteinExistence type="inferred from homology"/>
<keyword evidence="4" id="KW-0800">Toxin</keyword>
<dbReference type="Proteomes" id="UP001457282">
    <property type="component" value="Unassembled WGS sequence"/>
</dbReference>
<keyword evidence="8" id="KW-1185">Reference proteome</keyword>
<evidence type="ECO:0000259" key="6">
    <source>
        <dbReference type="SMART" id="SM00458"/>
    </source>
</evidence>
<dbReference type="Pfam" id="PF00161">
    <property type="entry name" value="RIP"/>
    <property type="match status" value="1"/>
</dbReference>
<evidence type="ECO:0000256" key="5">
    <source>
        <dbReference type="SAM" id="SignalP"/>
    </source>
</evidence>
<reference evidence="7 8" key="1">
    <citation type="journal article" date="2023" name="G3 (Bethesda)">
        <title>A chromosome-length genome assembly and annotation of blackberry (Rubus argutus, cv. 'Hillquist').</title>
        <authorList>
            <person name="Bruna T."/>
            <person name="Aryal R."/>
            <person name="Dudchenko O."/>
            <person name="Sargent D.J."/>
            <person name="Mead D."/>
            <person name="Buti M."/>
            <person name="Cavallini A."/>
            <person name="Hytonen T."/>
            <person name="Andres J."/>
            <person name="Pham M."/>
            <person name="Weisz D."/>
            <person name="Mascagni F."/>
            <person name="Usai G."/>
            <person name="Natali L."/>
            <person name="Bassil N."/>
            <person name="Fernandez G.E."/>
            <person name="Lomsadze A."/>
            <person name="Armour M."/>
            <person name="Olukolu B."/>
            <person name="Poorten T."/>
            <person name="Britton C."/>
            <person name="Davik J."/>
            <person name="Ashrafi H."/>
            <person name="Aiden E.L."/>
            <person name="Borodovsky M."/>
            <person name="Worthington M."/>
        </authorList>
    </citation>
    <scope>NUCLEOTIDE SEQUENCE [LARGE SCALE GENOMIC DNA]</scope>
    <source>
        <strain evidence="7">PI 553951</strain>
    </source>
</reference>
<comment type="caution">
    <text evidence="7">The sequence shown here is derived from an EMBL/GenBank/DDBJ whole genome shotgun (WGS) entry which is preliminary data.</text>
</comment>
<dbReference type="SUPFAM" id="SSF56371">
    <property type="entry name" value="Ribosome inactivating proteins (RIP)"/>
    <property type="match status" value="1"/>
</dbReference>
<dbReference type="Gene3D" id="2.80.10.50">
    <property type="match status" value="2"/>
</dbReference>
<dbReference type="GO" id="GO:0090729">
    <property type="term" value="F:toxin activity"/>
    <property type="evidence" value="ECO:0007669"/>
    <property type="project" value="UniProtKB-KW"/>
</dbReference>
<dbReference type="EMBL" id="JBEDUW010000003">
    <property type="protein sequence ID" value="KAK9941041.1"/>
    <property type="molecule type" value="Genomic_DNA"/>
</dbReference>
<dbReference type="PANTHER" id="PTHR33453:SF34">
    <property type="entry name" value="RIBOSOME-INACTIVATING PROTEIN"/>
    <property type="match status" value="1"/>
</dbReference>
<dbReference type="PRINTS" id="PR00396">
    <property type="entry name" value="SHIGARICIN"/>
</dbReference>
<dbReference type="InterPro" id="IPR016138">
    <property type="entry name" value="Ribosome_inactivat_prot_sub1"/>
</dbReference>
<dbReference type="EC" id="3.2.2.22" evidence="4"/>
<dbReference type="InterPro" id="IPR035992">
    <property type="entry name" value="Ricin_B-like_lectins"/>
</dbReference>
<gene>
    <name evidence="7" type="ORF">M0R45_017670</name>
</gene>
<dbReference type="GO" id="GO:0030598">
    <property type="term" value="F:rRNA N-glycosylase activity"/>
    <property type="evidence" value="ECO:0007669"/>
    <property type="project" value="UniProtKB-EC"/>
</dbReference>
<keyword evidence="5" id="KW-0732">Signal</keyword>